<proteinExistence type="inferred from homology"/>
<accession>A0ABN3SHM6</accession>
<evidence type="ECO:0000313" key="3">
    <source>
        <dbReference type="EMBL" id="GAA2677340.1"/>
    </source>
</evidence>
<dbReference type="InterPro" id="IPR036874">
    <property type="entry name" value="Carbonic_anhydrase_sf"/>
</dbReference>
<evidence type="ECO:0000256" key="1">
    <source>
        <dbReference type="ARBA" id="ARBA00006217"/>
    </source>
</evidence>
<dbReference type="Gene3D" id="3.40.1050.10">
    <property type="entry name" value="Carbonic anhydrase"/>
    <property type="match status" value="1"/>
</dbReference>
<dbReference type="PANTHER" id="PTHR11002">
    <property type="entry name" value="CARBONIC ANHYDRASE"/>
    <property type="match status" value="1"/>
</dbReference>
<keyword evidence="4" id="KW-1185">Reference proteome</keyword>
<dbReference type="SUPFAM" id="SSF53056">
    <property type="entry name" value="beta-carbonic anhydrase, cab"/>
    <property type="match status" value="1"/>
</dbReference>
<dbReference type="EMBL" id="BAAATE010000018">
    <property type="protein sequence ID" value="GAA2677340.1"/>
    <property type="molecule type" value="Genomic_DNA"/>
</dbReference>
<comment type="similarity">
    <text evidence="1">Belongs to the beta-class carbonic anhydrase family.</text>
</comment>
<comment type="function">
    <text evidence="2">Catalyzes the reversible hydration of carbon dioxide to form bicarbonate.</text>
</comment>
<dbReference type="InterPro" id="IPR001765">
    <property type="entry name" value="Carbonic_anhydrase"/>
</dbReference>
<dbReference type="InterPro" id="IPR006311">
    <property type="entry name" value="TAT_signal"/>
</dbReference>
<dbReference type="Proteomes" id="UP001501666">
    <property type="component" value="Unassembled WGS sequence"/>
</dbReference>
<dbReference type="SMART" id="SM00947">
    <property type="entry name" value="Pro_CA"/>
    <property type="match status" value="1"/>
</dbReference>
<dbReference type="Pfam" id="PF00484">
    <property type="entry name" value="Pro_CA"/>
    <property type="match status" value="1"/>
</dbReference>
<evidence type="ECO:0000256" key="2">
    <source>
        <dbReference type="ARBA" id="ARBA00024993"/>
    </source>
</evidence>
<organism evidence="3 4">
    <name type="scientific">Nonomuraea recticatena</name>
    <dbReference type="NCBI Taxonomy" id="46178"/>
    <lineage>
        <taxon>Bacteria</taxon>
        <taxon>Bacillati</taxon>
        <taxon>Actinomycetota</taxon>
        <taxon>Actinomycetes</taxon>
        <taxon>Streptosporangiales</taxon>
        <taxon>Streptosporangiaceae</taxon>
        <taxon>Nonomuraea</taxon>
    </lineage>
</organism>
<dbReference type="PROSITE" id="PS51318">
    <property type="entry name" value="TAT"/>
    <property type="match status" value="1"/>
</dbReference>
<sequence length="230" mass="24703">MRDELISRRRVLVGGALVGGAALSGAGFVGGVAFGRAVPAVPERRAPRELREPVSAERAWAALSAGNRRWMAGRARHPHQDPSRRRYVATSQHPYAVVLSCIDSRVPPEVVFDVGVGDLLVVRTAAHTLDPLVLGAVEYGPEELGVPLVVVLGHQRCGAVTAAAHAIRDRVTLPGDLQRIVEALRGVYTPDIERMIAAHTRDTVARLRPLLPHVVGARYDLDSGGVTRLV</sequence>
<gene>
    <name evidence="3" type="ORF">GCM10010412_059970</name>
</gene>
<comment type="caution">
    <text evidence="3">The sequence shown here is derived from an EMBL/GenBank/DDBJ whole genome shotgun (WGS) entry which is preliminary data.</text>
</comment>
<dbReference type="RefSeq" id="WP_346150900.1">
    <property type="nucleotide sequence ID" value="NZ_BAAATE010000018.1"/>
</dbReference>
<protein>
    <recommendedName>
        <fullName evidence="5">Carbonic anhydrase</fullName>
    </recommendedName>
</protein>
<dbReference type="PANTHER" id="PTHR11002:SF79">
    <property type="entry name" value="CARBONIC ANHYDRASE 2"/>
    <property type="match status" value="1"/>
</dbReference>
<reference evidence="3 4" key="1">
    <citation type="journal article" date="2019" name="Int. J. Syst. Evol. Microbiol.">
        <title>The Global Catalogue of Microorganisms (GCM) 10K type strain sequencing project: providing services to taxonomists for standard genome sequencing and annotation.</title>
        <authorList>
            <consortium name="The Broad Institute Genomics Platform"/>
            <consortium name="The Broad Institute Genome Sequencing Center for Infectious Disease"/>
            <person name="Wu L."/>
            <person name="Ma J."/>
        </authorList>
    </citation>
    <scope>NUCLEOTIDE SEQUENCE [LARGE SCALE GENOMIC DNA]</scope>
    <source>
        <strain evidence="3 4">JCM 6835</strain>
    </source>
</reference>
<evidence type="ECO:0000313" key="4">
    <source>
        <dbReference type="Proteomes" id="UP001501666"/>
    </source>
</evidence>
<name>A0ABN3SHM6_9ACTN</name>
<evidence type="ECO:0008006" key="5">
    <source>
        <dbReference type="Google" id="ProtNLM"/>
    </source>
</evidence>